<sequence>MIDAAALDATVTDAAVAAHQARVDGFLGTGVFRKTIWRYDNAVGRMRGTVAAADDEVAVSVVVVVGDMLRSWRADWCGAALLADLNRRALPWQLTDVALLFRFVDDLDDANVPLMLRAATSAAGRLDRPDRQSLVPLAQAALAGLNRRRSLTSTERSRLRALLRALLADAGAEVDLVHAGDGWGRAALPLLRTAIGAGPLVAHLERAAPTPTTAWFTRAAGLLQATPDGPRLVHDILAAAAGGDPSDFADAAENFEPRWVGPDNALVVRGLIWSTCVLGTDREFGAETAAPPVHSVAALRRAVDERVVHAAIAVLARLGQPGNDALHELRRSVEGPPRTARLIARMLAGSGTP</sequence>
<dbReference type="RefSeq" id="WP_380127283.1">
    <property type="nucleotide sequence ID" value="NZ_JBHSIU010000105.1"/>
</dbReference>
<proteinExistence type="predicted"/>
<reference evidence="2" key="1">
    <citation type="journal article" date="2019" name="Int. J. Syst. Evol. Microbiol.">
        <title>The Global Catalogue of Microorganisms (GCM) 10K type strain sequencing project: providing services to taxonomists for standard genome sequencing and annotation.</title>
        <authorList>
            <consortium name="The Broad Institute Genomics Platform"/>
            <consortium name="The Broad Institute Genome Sequencing Center for Infectious Disease"/>
            <person name="Wu L."/>
            <person name="Ma J."/>
        </authorList>
    </citation>
    <scope>NUCLEOTIDE SEQUENCE [LARGE SCALE GENOMIC DNA]</scope>
    <source>
        <strain evidence="2">CGMCC 4.7152</strain>
    </source>
</reference>
<protein>
    <recommendedName>
        <fullName evidence="3">HEAT repeat domain-containing protein</fullName>
    </recommendedName>
</protein>
<accession>A0ABV9WHX6</accession>
<comment type="caution">
    <text evidence="1">The sequence shown here is derived from an EMBL/GenBank/DDBJ whole genome shotgun (WGS) entry which is preliminary data.</text>
</comment>
<organism evidence="1 2">
    <name type="scientific">Dactylosporangium cerinum</name>
    <dbReference type="NCBI Taxonomy" id="1434730"/>
    <lineage>
        <taxon>Bacteria</taxon>
        <taxon>Bacillati</taxon>
        <taxon>Actinomycetota</taxon>
        <taxon>Actinomycetes</taxon>
        <taxon>Micromonosporales</taxon>
        <taxon>Micromonosporaceae</taxon>
        <taxon>Dactylosporangium</taxon>
    </lineage>
</organism>
<dbReference type="EMBL" id="JBHSIU010000105">
    <property type="protein sequence ID" value="MFC5006648.1"/>
    <property type="molecule type" value="Genomic_DNA"/>
</dbReference>
<name>A0ABV9WHX6_9ACTN</name>
<gene>
    <name evidence="1" type="ORF">ACFPIJ_53670</name>
</gene>
<evidence type="ECO:0000313" key="2">
    <source>
        <dbReference type="Proteomes" id="UP001595912"/>
    </source>
</evidence>
<evidence type="ECO:0000313" key="1">
    <source>
        <dbReference type="EMBL" id="MFC5006648.1"/>
    </source>
</evidence>
<evidence type="ECO:0008006" key="3">
    <source>
        <dbReference type="Google" id="ProtNLM"/>
    </source>
</evidence>
<dbReference type="Proteomes" id="UP001595912">
    <property type="component" value="Unassembled WGS sequence"/>
</dbReference>
<keyword evidence="2" id="KW-1185">Reference proteome</keyword>